<feature type="domain" description="ABC transporter" evidence="10">
    <location>
        <begin position="351"/>
        <end position="586"/>
    </location>
</feature>
<dbReference type="FunFam" id="3.40.50.300:FF:000221">
    <property type="entry name" value="Multidrug ABC transporter ATP-binding protein"/>
    <property type="match status" value="1"/>
</dbReference>
<sequence length="588" mass="66129">MLVSPRSPLEYSFRSERPVRTLFSLLRRKRLYYVVTVLMLILKHSPMWIIPFLTARVINTLADPKLYPVSQLPFYFGAVVILTVQNVPSHTIYISMLSGAVRDLERTLRSALVTRLQHLSIAFHDRSETGRLQAKVLRDVEQIQMFCMLVGEGGMVAVLSFLFAVTVTAVREPRMLLFFLLMVPLVALMRTLFGRKIQQRNSAFRQQVEQMSSGVSEMLNMIPVVRAHGLEGEASREMNRQFEEVNQRGRKLDQINALFGASSWVTFQLSMIVGLSVLSWFCLKGWIPVGDVVLYQSLFSMIIMCVTQMLTIYPQLAKGLESVRSLGEVLEYPDLEHNRGRRKVDRLRGEVAFRDVLFSYEEGKAPAINRVSLDVTPGECIALVGPSGGGKSTMMQLLIGFRRPQDGQILIDGQNMEELDMRTVRRFISVVPQETILFSGTILENIVYGLSDVSMDQVNEVLAAANLSELVESLPEGIQTRIGEDGAMLSGGQRQRIAIARALIRNPQILVLDEATSALDVVSEKKVQEAIDRAVQNRTTFIVAHRLSTVRAADRIVVMKDGRVAEVGSYDELMARDGVFREMQSLQQ</sequence>
<keyword evidence="6 12" id="KW-0067">ATP-binding</keyword>
<dbReference type="Gene3D" id="3.40.50.300">
    <property type="entry name" value="P-loop containing nucleotide triphosphate hydrolases"/>
    <property type="match status" value="1"/>
</dbReference>
<dbReference type="InterPro" id="IPR017871">
    <property type="entry name" value="ABC_transporter-like_CS"/>
</dbReference>
<feature type="transmembrane region" description="Helical" evidence="9">
    <location>
        <begin position="145"/>
        <end position="169"/>
    </location>
</feature>
<dbReference type="InterPro" id="IPR003439">
    <property type="entry name" value="ABC_transporter-like_ATP-bd"/>
</dbReference>
<dbReference type="InterPro" id="IPR036640">
    <property type="entry name" value="ABC1_TM_sf"/>
</dbReference>
<feature type="transmembrane region" description="Helical" evidence="9">
    <location>
        <begin position="175"/>
        <end position="193"/>
    </location>
</feature>
<dbReference type="Gene3D" id="1.20.1560.10">
    <property type="entry name" value="ABC transporter type 1, transmembrane domain"/>
    <property type="match status" value="1"/>
</dbReference>
<feature type="transmembrane region" description="Helical" evidence="9">
    <location>
        <begin position="74"/>
        <end position="96"/>
    </location>
</feature>
<evidence type="ECO:0000313" key="12">
    <source>
        <dbReference type="EMBL" id="QHI70413.1"/>
    </source>
</evidence>
<reference evidence="12 13" key="1">
    <citation type="submission" date="2020-01" db="EMBL/GenBank/DDBJ databases">
        <title>Ponticoccus aerotolerans gen. nov., sp. nov., an anaerobic bacterium and proposal of Ponticoccusceae fam. nov., Ponticoccusles ord. nov. and Ponticoccuse classis nov. in the phylum Kiritimatiellaeota.</title>
        <authorList>
            <person name="Zhou L.Y."/>
            <person name="Du Z.J."/>
        </authorList>
    </citation>
    <scope>NUCLEOTIDE SEQUENCE [LARGE SCALE GENOMIC DNA]</scope>
    <source>
        <strain evidence="12 13">S-5007</strain>
    </source>
</reference>
<keyword evidence="13" id="KW-1185">Reference proteome</keyword>
<protein>
    <submittedName>
        <fullName evidence="12">ATP-binding cassette domain-containing protein</fullName>
    </submittedName>
</protein>
<feature type="transmembrane region" description="Helical" evidence="9">
    <location>
        <begin position="257"/>
        <end position="281"/>
    </location>
</feature>
<dbReference type="Proteomes" id="UP000464954">
    <property type="component" value="Chromosome"/>
</dbReference>
<evidence type="ECO:0000256" key="4">
    <source>
        <dbReference type="ARBA" id="ARBA00022692"/>
    </source>
</evidence>
<feature type="transmembrane region" description="Helical" evidence="9">
    <location>
        <begin position="293"/>
        <end position="313"/>
    </location>
</feature>
<dbReference type="PROSITE" id="PS50893">
    <property type="entry name" value="ABC_TRANSPORTER_2"/>
    <property type="match status" value="1"/>
</dbReference>
<dbReference type="SUPFAM" id="SSF52540">
    <property type="entry name" value="P-loop containing nucleoside triphosphate hydrolases"/>
    <property type="match status" value="1"/>
</dbReference>
<accession>A0A6P1MBD3</accession>
<evidence type="ECO:0000259" key="11">
    <source>
        <dbReference type="PROSITE" id="PS50929"/>
    </source>
</evidence>
<keyword evidence="2" id="KW-0813">Transport</keyword>
<dbReference type="GO" id="GO:0015421">
    <property type="term" value="F:ABC-type oligopeptide transporter activity"/>
    <property type="evidence" value="ECO:0007669"/>
    <property type="project" value="TreeGrafter"/>
</dbReference>
<name>A0A6P1MBD3_9BACT</name>
<dbReference type="EMBL" id="CP047593">
    <property type="protein sequence ID" value="QHI70413.1"/>
    <property type="molecule type" value="Genomic_DNA"/>
</dbReference>
<dbReference type="SUPFAM" id="SSF90123">
    <property type="entry name" value="ABC transporter transmembrane region"/>
    <property type="match status" value="1"/>
</dbReference>
<dbReference type="RefSeq" id="WP_160629590.1">
    <property type="nucleotide sequence ID" value="NZ_CP047593.1"/>
</dbReference>
<dbReference type="GO" id="GO:0005524">
    <property type="term" value="F:ATP binding"/>
    <property type="evidence" value="ECO:0007669"/>
    <property type="project" value="UniProtKB-KW"/>
</dbReference>
<dbReference type="SMART" id="SM00382">
    <property type="entry name" value="AAA"/>
    <property type="match status" value="1"/>
</dbReference>
<proteinExistence type="predicted"/>
<dbReference type="Pfam" id="PF00005">
    <property type="entry name" value="ABC_tran"/>
    <property type="match status" value="1"/>
</dbReference>
<evidence type="ECO:0000256" key="8">
    <source>
        <dbReference type="ARBA" id="ARBA00023136"/>
    </source>
</evidence>
<keyword evidence="4 9" id="KW-0812">Transmembrane</keyword>
<evidence type="ECO:0000256" key="5">
    <source>
        <dbReference type="ARBA" id="ARBA00022741"/>
    </source>
</evidence>
<dbReference type="PROSITE" id="PS50929">
    <property type="entry name" value="ABC_TM1F"/>
    <property type="match status" value="1"/>
</dbReference>
<feature type="domain" description="ABC transmembrane type-1" evidence="11">
    <location>
        <begin position="49"/>
        <end position="318"/>
    </location>
</feature>
<feature type="transmembrane region" description="Helical" evidence="9">
    <location>
        <begin position="31"/>
        <end position="54"/>
    </location>
</feature>
<evidence type="ECO:0000313" key="13">
    <source>
        <dbReference type="Proteomes" id="UP000464954"/>
    </source>
</evidence>
<dbReference type="PROSITE" id="PS00211">
    <property type="entry name" value="ABC_TRANSPORTER_1"/>
    <property type="match status" value="1"/>
</dbReference>
<keyword evidence="8 9" id="KW-0472">Membrane</keyword>
<keyword evidence="3" id="KW-1003">Cell membrane</keyword>
<dbReference type="KEGG" id="taer:GT409_13520"/>
<evidence type="ECO:0000256" key="2">
    <source>
        <dbReference type="ARBA" id="ARBA00022448"/>
    </source>
</evidence>
<evidence type="ECO:0000256" key="9">
    <source>
        <dbReference type="SAM" id="Phobius"/>
    </source>
</evidence>
<keyword evidence="7 9" id="KW-1133">Transmembrane helix</keyword>
<gene>
    <name evidence="12" type="ORF">GT409_13520</name>
</gene>
<evidence type="ECO:0000256" key="3">
    <source>
        <dbReference type="ARBA" id="ARBA00022475"/>
    </source>
</evidence>
<dbReference type="InterPro" id="IPR003593">
    <property type="entry name" value="AAA+_ATPase"/>
</dbReference>
<dbReference type="Pfam" id="PF00664">
    <property type="entry name" value="ABC_membrane"/>
    <property type="match status" value="1"/>
</dbReference>
<dbReference type="PANTHER" id="PTHR43394:SF1">
    <property type="entry name" value="ATP-BINDING CASSETTE SUB-FAMILY B MEMBER 10, MITOCHONDRIAL"/>
    <property type="match status" value="1"/>
</dbReference>
<dbReference type="AlphaFoldDB" id="A0A6P1MBD3"/>
<dbReference type="CDD" id="cd07346">
    <property type="entry name" value="ABC_6TM_exporters"/>
    <property type="match status" value="1"/>
</dbReference>
<keyword evidence="5" id="KW-0547">Nucleotide-binding</keyword>
<organism evidence="12 13">
    <name type="scientific">Tichowtungia aerotolerans</name>
    <dbReference type="NCBI Taxonomy" id="2697043"/>
    <lineage>
        <taxon>Bacteria</taxon>
        <taxon>Pseudomonadati</taxon>
        <taxon>Kiritimatiellota</taxon>
        <taxon>Tichowtungiia</taxon>
        <taxon>Tichowtungiales</taxon>
        <taxon>Tichowtungiaceae</taxon>
        <taxon>Tichowtungia</taxon>
    </lineage>
</organism>
<dbReference type="GO" id="GO:0016887">
    <property type="term" value="F:ATP hydrolysis activity"/>
    <property type="evidence" value="ECO:0007669"/>
    <property type="project" value="InterPro"/>
</dbReference>
<evidence type="ECO:0000259" key="10">
    <source>
        <dbReference type="PROSITE" id="PS50893"/>
    </source>
</evidence>
<dbReference type="InterPro" id="IPR011527">
    <property type="entry name" value="ABC1_TM_dom"/>
</dbReference>
<evidence type="ECO:0000256" key="7">
    <source>
        <dbReference type="ARBA" id="ARBA00022989"/>
    </source>
</evidence>
<dbReference type="InterPro" id="IPR039421">
    <property type="entry name" value="Type_1_exporter"/>
</dbReference>
<comment type="subcellular location">
    <subcellularLocation>
        <location evidence="1">Cell membrane</location>
        <topology evidence="1">Multi-pass membrane protein</topology>
    </subcellularLocation>
</comment>
<dbReference type="PANTHER" id="PTHR43394">
    <property type="entry name" value="ATP-DEPENDENT PERMEASE MDL1, MITOCHONDRIAL"/>
    <property type="match status" value="1"/>
</dbReference>
<evidence type="ECO:0000256" key="1">
    <source>
        <dbReference type="ARBA" id="ARBA00004651"/>
    </source>
</evidence>
<evidence type="ECO:0000256" key="6">
    <source>
        <dbReference type="ARBA" id="ARBA00022840"/>
    </source>
</evidence>
<dbReference type="GO" id="GO:0005886">
    <property type="term" value="C:plasma membrane"/>
    <property type="evidence" value="ECO:0007669"/>
    <property type="project" value="UniProtKB-SubCell"/>
</dbReference>
<dbReference type="InterPro" id="IPR027417">
    <property type="entry name" value="P-loop_NTPase"/>
</dbReference>